<dbReference type="SUPFAM" id="SSF56925">
    <property type="entry name" value="OMPA-like"/>
    <property type="match status" value="1"/>
</dbReference>
<organism evidence="2 3">
    <name type="scientific">Gemmobacter lutimaris</name>
    <dbReference type="NCBI Taxonomy" id="2306023"/>
    <lineage>
        <taxon>Bacteria</taxon>
        <taxon>Pseudomonadati</taxon>
        <taxon>Pseudomonadota</taxon>
        <taxon>Alphaproteobacteria</taxon>
        <taxon>Rhodobacterales</taxon>
        <taxon>Paracoccaceae</taxon>
        <taxon>Gemmobacter</taxon>
    </lineage>
</organism>
<dbReference type="OrthoDB" id="9810784at2"/>
<dbReference type="EMBL" id="QXXQ01000003">
    <property type="protein sequence ID" value="RID92584.1"/>
    <property type="molecule type" value="Genomic_DNA"/>
</dbReference>
<protein>
    <submittedName>
        <fullName evidence="2">Phosphatase PAP2 family protein</fullName>
    </submittedName>
</protein>
<dbReference type="Pfam" id="PF01569">
    <property type="entry name" value="PAP2"/>
    <property type="match status" value="1"/>
</dbReference>
<dbReference type="InterPro" id="IPR011250">
    <property type="entry name" value="OMP/PagP_B-barrel"/>
</dbReference>
<dbReference type="AlphaFoldDB" id="A0A398BS70"/>
<evidence type="ECO:0000259" key="1">
    <source>
        <dbReference type="Pfam" id="PF01569"/>
    </source>
</evidence>
<gene>
    <name evidence="2" type="ORF">D2N39_08090</name>
</gene>
<evidence type="ECO:0000313" key="2">
    <source>
        <dbReference type="EMBL" id="RID92584.1"/>
    </source>
</evidence>
<dbReference type="InterPro" id="IPR000326">
    <property type="entry name" value="PAP2/HPO"/>
</dbReference>
<accession>A0A398BS70</accession>
<dbReference type="RefSeq" id="WP_119134257.1">
    <property type="nucleotide sequence ID" value="NZ_QXXQ01000003.1"/>
</dbReference>
<dbReference type="Proteomes" id="UP000266649">
    <property type="component" value="Unassembled WGS sequence"/>
</dbReference>
<name>A0A398BS70_9RHOB</name>
<feature type="domain" description="Phosphatidic acid phosphatase type 2/haloperoxidase" evidence="1">
    <location>
        <begin position="84"/>
        <end position="158"/>
    </location>
</feature>
<dbReference type="SUPFAM" id="SSF48317">
    <property type="entry name" value="Acid phosphatase/Vanadium-dependent haloperoxidase"/>
    <property type="match status" value="1"/>
</dbReference>
<evidence type="ECO:0000313" key="3">
    <source>
        <dbReference type="Proteomes" id="UP000266649"/>
    </source>
</evidence>
<proteinExistence type="predicted"/>
<dbReference type="Gene3D" id="2.40.160.20">
    <property type="match status" value="1"/>
</dbReference>
<keyword evidence="3" id="KW-1185">Reference proteome</keyword>
<comment type="caution">
    <text evidence="2">The sequence shown here is derived from an EMBL/GenBank/DDBJ whole genome shotgun (WGS) entry which is preliminary data.</text>
</comment>
<dbReference type="Gene3D" id="1.20.144.10">
    <property type="entry name" value="Phosphatidic acid phosphatase type 2/haloperoxidase"/>
    <property type="match status" value="1"/>
</dbReference>
<sequence>MVRPYWKLFGRVQLVLAALSLSLILCEPAARRYGDRLQIALPLIAGACALADGRAGELMLRFVGVFTVAHGTKRLLGDSTLNTRPSGGTHGFPSAHTAAAAFGASSLLHDCLPSHPVARAVVVIAAGFVGASRIQAQAHDIWQVLAGAVLGWLGDRLLRRDSVARRGVTAGLRRIGRGLRTAPAWLRAAGTHTTVSLRLLVFALMTIIGTSATRAETELALYGGWQGVAVSDITAPSGRKTVNWRGKSLEAPPYYGLRLTRWLASGWGYGLDLNHAKAYADNPARHGYERLEFSDGLNIATLTLWYRWPENRHGIFPYAGVGAGVAVPHVDIRPNGGAHTFGCQMTGPAIQAVAGLRGDLSARWSAFVEIKATWSHHDIALDSGGKLGTDLTTGALNVGLARRF</sequence>
<dbReference type="InterPro" id="IPR036938">
    <property type="entry name" value="PAP2/HPO_sf"/>
</dbReference>
<reference evidence="2 3" key="1">
    <citation type="submission" date="2018-09" db="EMBL/GenBank/DDBJ databases">
        <title>Gemmobacter lutimaris sp. nov., a marine bacterium isolated from tidal flat.</title>
        <authorList>
            <person name="Lee D.W."/>
            <person name="Yoo Y."/>
            <person name="Kim J.-J."/>
            <person name="Kim B.S."/>
        </authorList>
    </citation>
    <scope>NUCLEOTIDE SEQUENCE [LARGE SCALE GENOMIC DNA]</scope>
    <source>
        <strain evidence="2 3">YJ-T1-11</strain>
    </source>
</reference>